<dbReference type="PANTHER" id="PTHR23159:SF60">
    <property type="entry name" value="SPINDLE ASSEMBLY ABNORMAL PROTEIN 4"/>
    <property type="match status" value="1"/>
</dbReference>
<keyword evidence="3" id="KW-0812">Transmembrane</keyword>
<keyword evidence="3" id="KW-1133">Transmembrane helix</keyword>
<sequence>MANVTKIYEVKIQGQGVLLDEMKKVNREFDDSKKKWKELKDLISRGGLSSAEMAKYNEEMKQAKLETERLKQETIKLRNESIALGNANKQQATEQRRVRDETRQSVGDYKQLSRELTELRNKAKDTAVKFGVDSNEFKRAQAEVNVLDRRLKDIDARLGQYQRNVGNYPGNNLSGLNKNTIQSLTGAGLGSVIATQVNEAKNKVRELDTELLTLKNRLNTVRQSGTGDLDAIQREIIENRNAASQFTREITRIQTELRNTSTVGGQVTNNLKNYFRNLKGEITGFMVGFLSFQTAMAKTQELIDNTYQLADGVTSMEVELEKAAGGAQKLVDNLAKIDTRTKLPELVNIGNIAIKAGVEESDLVGVVAGIDKIKTAFGKDFGDVETGTESLVKLINVFEGSGNVTEDNLLRMGNAVRTLANESVASVPFLNDFSKRMAGLKGISDITLPSVLGLASGFEQYGQSAETSSTALVRIIPKIASDTEKFSKFAKMSQKDFSALINSNPAEALIRVAEGITKDKVSIEELIQSLGDSELAKKGGAGIVSALGVLGKNSETFRKSIKSAGEAYQDTSNITDAFNKKNENLSAGMDKLKKSFVDAANNQKFQSFLKTTITIIGVLGSAISGIPMWAWYTIITLLTLAYWQNIQALAISIQQTVVYAARTVIGNALITASNILIRAQAVALAVANLGWRALNATMLFFGTIIPGIRTAWISLNLTILTTPVGWIIAGLAAIGGAMVLMSARTEKASDSLKKQGQAIKQTATEMKLNAEITKKTTEATVDTIAKIEILTRVLKDNNIALSTKKIALQELININPKYLGALTLENIKTAEGTQILEAYRKKILEVARAKAVESLVQEKQKKLVELEMKATDDANAKLEADKYKNKVFDSRSWGEFARGVGGMIGIGPGDSEDVYNNNLKERIQLQKEMNILTKEQVQNIAKGNATNFTGSDSGSGVSRTLSALREEIQALTTEFDAAEIGSKRYYDLQKQIKQKQDYLDSLTKTDKKTNIDKGSRLTGTQKDRLKDLESVKNDELAVLEKSFLQGKINEEDYIKKSLDSTNKYHDAKIAYLKKGNAEERKQESQAQLDKFKSQREANDKLFTLNKKRVDDELKNEEDSLQRKRDLVINSPFSSELEKLEAEKLFYKESTDAQIAYNQKMLDLQSEYSKGSVEEFNNLMRQLKEKLDAENRNTLEYRIKVTAVTFNVIDRTSEEMKNANEIKANSDSKLVLQNKELTNIQRKIELQKISARLELQNINVELGNIRSKIEAYDLFIMQGKELTEIEWDKWNALRKQKEELEFQKAQAESNVRVTGAAVPVGAPGSGVSGLASSLTNKLKNGDDQIMLGGKDVSEQLGYAIAQSFDIAQQAMNSYFDMERQRVEESKQLAYERIDLETKQLQRFAQSAAEKESIDRQAAEKKKKADKEAGEKLKKIKKNEARIAFFLELGNIWSTAMQLGPIAGPIMGAILSTIATVRFASTMSNIDKTQYKRGGQFLGKGGKLFGPSHSEGGMPVYDPNTGNKVAEMEGMEGIINADSMKDKSTYTVSGTPSQIASKINSIGGGVDWDGGATMKKFMNGGKFLGSNLQPPVFRSYYEDSNSSTQNNNANFERLDRIEQSIEELAEMQKQESMKKTYVSQRDIDNAQKENKKRSEIATL</sequence>
<feature type="compositionally biased region" description="Basic and acidic residues" evidence="2">
    <location>
        <begin position="1639"/>
        <end position="1657"/>
    </location>
</feature>
<evidence type="ECO:0000313" key="5">
    <source>
        <dbReference type="Proteomes" id="UP000321150"/>
    </source>
</evidence>
<feature type="compositionally biased region" description="Basic and acidic residues" evidence="2">
    <location>
        <begin position="1407"/>
        <end position="1428"/>
    </location>
</feature>
<proteinExistence type="predicted"/>
<feature type="region of interest" description="Disordered" evidence="2">
    <location>
        <begin position="87"/>
        <end position="106"/>
    </location>
</feature>
<evidence type="ECO:0000256" key="2">
    <source>
        <dbReference type="SAM" id="MobiDB-lite"/>
    </source>
</evidence>
<feature type="region of interest" description="Disordered" evidence="2">
    <location>
        <begin position="1626"/>
        <end position="1657"/>
    </location>
</feature>
<feature type="coiled-coil region" evidence="1">
    <location>
        <begin position="109"/>
        <end position="164"/>
    </location>
</feature>
<feature type="coiled-coil region" evidence="1">
    <location>
        <begin position="1172"/>
        <end position="1199"/>
    </location>
</feature>
<feature type="transmembrane region" description="Helical" evidence="3">
    <location>
        <begin position="613"/>
        <end position="643"/>
    </location>
</feature>
<dbReference type="OrthoDB" id="1050541at2"/>
<feature type="transmembrane region" description="Helical" evidence="3">
    <location>
        <begin position="693"/>
        <end position="712"/>
    </location>
</feature>
<feature type="coiled-coil region" evidence="1">
    <location>
        <begin position="53"/>
        <end position="80"/>
    </location>
</feature>
<name>A0A511YFV4_9FLAO</name>
<reference evidence="4 5" key="1">
    <citation type="submission" date="2019-07" db="EMBL/GenBank/DDBJ databases">
        <title>Whole genome shotgun sequence of Chryseobacterium lathyri NBRC 105250.</title>
        <authorList>
            <person name="Hosoyama A."/>
            <person name="Uohara A."/>
            <person name="Ohji S."/>
            <person name="Ichikawa N."/>
        </authorList>
    </citation>
    <scope>NUCLEOTIDE SEQUENCE [LARGE SCALE GENOMIC DNA]</scope>
    <source>
        <strain evidence="4 5">NBRC 105250</strain>
    </source>
</reference>
<keyword evidence="3" id="KW-0472">Membrane</keyword>
<dbReference type="EMBL" id="BJYI01000026">
    <property type="protein sequence ID" value="GEN74082.1"/>
    <property type="molecule type" value="Genomic_DNA"/>
</dbReference>
<dbReference type="PANTHER" id="PTHR23159">
    <property type="entry name" value="CENTROSOMAL PROTEIN 2"/>
    <property type="match status" value="1"/>
</dbReference>
<comment type="caution">
    <text evidence="4">The sequence shown here is derived from an EMBL/GenBank/DDBJ whole genome shotgun (WGS) entry which is preliminary data.</text>
</comment>
<protein>
    <recommendedName>
        <fullName evidence="6">Phage tail tape measure protein domain-containing protein</fullName>
    </recommendedName>
</protein>
<organism evidence="4 5">
    <name type="scientific">Chryseobacterium lathyri</name>
    <dbReference type="NCBI Taxonomy" id="395933"/>
    <lineage>
        <taxon>Bacteria</taxon>
        <taxon>Pseudomonadati</taxon>
        <taxon>Bacteroidota</taxon>
        <taxon>Flavobacteriia</taxon>
        <taxon>Flavobacteriales</taxon>
        <taxon>Weeksellaceae</taxon>
        <taxon>Chryseobacterium group</taxon>
        <taxon>Chryseobacterium</taxon>
    </lineage>
</organism>
<feature type="coiled-coil region" evidence="1">
    <location>
        <begin position="1074"/>
        <end position="1126"/>
    </location>
</feature>
<evidence type="ECO:0000256" key="3">
    <source>
        <dbReference type="SAM" id="Phobius"/>
    </source>
</evidence>
<accession>A0A511YFV4</accession>
<evidence type="ECO:0000313" key="4">
    <source>
        <dbReference type="EMBL" id="GEN74082.1"/>
    </source>
</evidence>
<gene>
    <name evidence="4" type="ORF">CLA01_41540</name>
</gene>
<keyword evidence="1" id="KW-0175">Coiled coil</keyword>
<feature type="coiled-coil region" evidence="1">
    <location>
        <begin position="197"/>
        <end position="224"/>
    </location>
</feature>
<feature type="transmembrane region" description="Helical" evidence="3">
    <location>
        <begin position="664"/>
        <end position="687"/>
    </location>
</feature>
<feature type="compositionally biased region" description="Basic and acidic residues" evidence="2">
    <location>
        <begin position="94"/>
        <end position="103"/>
    </location>
</feature>
<evidence type="ECO:0000256" key="1">
    <source>
        <dbReference type="SAM" id="Coils"/>
    </source>
</evidence>
<feature type="coiled-coil region" evidence="1">
    <location>
        <begin position="849"/>
        <end position="881"/>
    </location>
</feature>
<evidence type="ECO:0008006" key="6">
    <source>
        <dbReference type="Google" id="ProtNLM"/>
    </source>
</evidence>
<feature type="region of interest" description="Disordered" evidence="2">
    <location>
        <begin position="1405"/>
        <end position="1428"/>
    </location>
</feature>
<dbReference type="RefSeq" id="WP_111960119.1">
    <property type="nucleotide sequence ID" value="NZ_BJYI01000026.1"/>
</dbReference>
<dbReference type="Proteomes" id="UP000321150">
    <property type="component" value="Unassembled WGS sequence"/>
</dbReference>